<evidence type="ECO:0000256" key="4">
    <source>
        <dbReference type="ARBA" id="ARBA00022670"/>
    </source>
</evidence>
<evidence type="ECO:0000256" key="8">
    <source>
        <dbReference type="ARBA" id="ARBA00022989"/>
    </source>
</evidence>
<evidence type="ECO:0000313" key="13">
    <source>
        <dbReference type="EMBL" id="SDK67586.1"/>
    </source>
</evidence>
<keyword evidence="4 13" id="KW-0645">Protease</keyword>
<feature type="transmembrane region" description="Helical" evidence="11">
    <location>
        <begin position="103"/>
        <end position="127"/>
    </location>
</feature>
<keyword evidence="10 11" id="KW-0472">Membrane</keyword>
<evidence type="ECO:0000256" key="2">
    <source>
        <dbReference type="ARBA" id="ARBA00004141"/>
    </source>
</evidence>
<proteinExistence type="inferred from homology"/>
<dbReference type="Gene3D" id="2.30.42.10">
    <property type="match status" value="1"/>
</dbReference>
<evidence type="ECO:0000256" key="3">
    <source>
        <dbReference type="ARBA" id="ARBA00007931"/>
    </source>
</evidence>
<dbReference type="AlphaFoldDB" id="A0A1G9DUQ3"/>
<accession>A0A1G9DUQ3</accession>
<evidence type="ECO:0000256" key="11">
    <source>
        <dbReference type="SAM" id="Phobius"/>
    </source>
</evidence>
<feature type="transmembrane region" description="Helical" evidence="11">
    <location>
        <begin position="395"/>
        <end position="416"/>
    </location>
</feature>
<comment type="cofactor">
    <cofactor evidence="1">
        <name>Zn(2+)</name>
        <dbReference type="ChEBI" id="CHEBI:29105"/>
    </cofactor>
</comment>
<keyword evidence="8 11" id="KW-1133">Transmembrane helix</keyword>
<protein>
    <submittedName>
        <fullName evidence="13">RIP metalloprotease RseP</fullName>
    </submittedName>
</protein>
<evidence type="ECO:0000256" key="6">
    <source>
        <dbReference type="ARBA" id="ARBA00022801"/>
    </source>
</evidence>
<sequence>MTAYITGIALFALAILISVSLHEFGHMLTAKAFGMKVTRYFVGFGPTLWSFRKGETEYGVKGVPLGGFVKIVGMTPLEEEEEELDEKDQKRVFWRKPLWQRTVVLAAGSVTHFVLGFLVLWILVAFVGIGVNPAYAQAAETGQEDVAVEVAPCVATSDPATGTAGDCADGQVEGPAAAAGIENGDEITAIAGAAVADWDGLLAAVGELTPGEPVAVTVDRDGTERTVEVTPYAAEVENADGTVEEVARLGVFVYVDPAIPYTAEGAGPVSGIGETFTYTGDMFKETFIALGQLPSKIPPLWDSIWGAERADDTPVSVVGASRLGGEMVQYDQWAMFFMLLVVLNYFIGVFNLLPLLPMDGGHIAIAWYERFRSWVAAKRGRPDPGRVDYLKLMPLTYAVIVVLGGFMLLTITADIVNPITIFN</sequence>
<evidence type="ECO:0000256" key="9">
    <source>
        <dbReference type="ARBA" id="ARBA00023049"/>
    </source>
</evidence>
<organism evidence="13 14">
    <name type="scientific">Glycomyces sambucus</name>
    <dbReference type="NCBI Taxonomy" id="380244"/>
    <lineage>
        <taxon>Bacteria</taxon>
        <taxon>Bacillati</taxon>
        <taxon>Actinomycetota</taxon>
        <taxon>Actinomycetes</taxon>
        <taxon>Glycomycetales</taxon>
        <taxon>Glycomycetaceae</taxon>
        <taxon>Glycomyces</taxon>
    </lineage>
</organism>
<dbReference type="OrthoDB" id="9782003at2"/>
<dbReference type="PANTHER" id="PTHR42837:SF2">
    <property type="entry name" value="MEMBRANE METALLOPROTEASE ARASP2, CHLOROPLASTIC-RELATED"/>
    <property type="match status" value="1"/>
</dbReference>
<dbReference type="InterPro" id="IPR036034">
    <property type="entry name" value="PDZ_sf"/>
</dbReference>
<evidence type="ECO:0000256" key="5">
    <source>
        <dbReference type="ARBA" id="ARBA00022692"/>
    </source>
</evidence>
<dbReference type="GO" id="GO:0016020">
    <property type="term" value="C:membrane"/>
    <property type="evidence" value="ECO:0007669"/>
    <property type="project" value="UniProtKB-SubCell"/>
</dbReference>
<evidence type="ECO:0000256" key="7">
    <source>
        <dbReference type="ARBA" id="ARBA00022833"/>
    </source>
</evidence>
<evidence type="ECO:0000256" key="10">
    <source>
        <dbReference type="ARBA" id="ARBA00023136"/>
    </source>
</evidence>
<dbReference type="CDD" id="cd06163">
    <property type="entry name" value="S2P-M50_PDZ_RseP-like"/>
    <property type="match status" value="1"/>
</dbReference>
<dbReference type="Pfam" id="PF02163">
    <property type="entry name" value="Peptidase_M50"/>
    <property type="match status" value="1"/>
</dbReference>
<dbReference type="Proteomes" id="UP000198662">
    <property type="component" value="Unassembled WGS sequence"/>
</dbReference>
<dbReference type="GO" id="GO:0004222">
    <property type="term" value="F:metalloendopeptidase activity"/>
    <property type="evidence" value="ECO:0007669"/>
    <property type="project" value="InterPro"/>
</dbReference>
<keyword evidence="9 13" id="KW-0482">Metalloprotease</keyword>
<dbReference type="InterPro" id="IPR004387">
    <property type="entry name" value="Pept_M50_Zn"/>
</dbReference>
<name>A0A1G9DUQ3_9ACTN</name>
<evidence type="ECO:0000256" key="1">
    <source>
        <dbReference type="ARBA" id="ARBA00001947"/>
    </source>
</evidence>
<reference evidence="14" key="1">
    <citation type="submission" date="2016-10" db="EMBL/GenBank/DDBJ databases">
        <authorList>
            <person name="Varghese N."/>
            <person name="Submissions S."/>
        </authorList>
    </citation>
    <scope>NUCLEOTIDE SEQUENCE [LARGE SCALE GENOMIC DNA]</scope>
    <source>
        <strain evidence="14">CGMCC 4.3147</strain>
    </source>
</reference>
<dbReference type="SUPFAM" id="SSF50156">
    <property type="entry name" value="PDZ domain-like"/>
    <property type="match status" value="1"/>
</dbReference>
<comment type="similarity">
    <text evidence="3">Belongs to the peptidase M50B family.</text>
</comment>
<evidence type="ECO:0000313" key="14">
    <source>
        <dbReference type="Proteomes" id="UP000198662"/>
    </source>
</evidence>
<dbReference type="GO" id="GO:0006508">
    <property type="term" value="P:proteolysis"/>
    <property type="evidence" value="ECO:0007669"/>
    <property type="project" value="UniProtKB-KW"/>
</dbReference>
<gene>
    <name evidence="13" type="ORF">SAMN05216298_1111</name>
</gene>
<keyword evidence="7" id="KW-0862">Zinc</keyword>
<dbReference type="PANTHER" id="PTHR42837">
    <property type="entry name" value="REGULATOR OF SIGMA-E PROTEASE RSEP"/>
    <property type="match status" value="1"/>
</dbReference>
<feature type="transmembrane region" description="Helical" evidence="11">
    <location>
        <begin position="333"/>
        <end position="353"/>
    </location>
</feature>
<keyword evidence="6" id="KW-0378">Hydrolase</keyword>
<evidence type="ECO:0000259" key="12">
    <source>
        <dbReference type="Pfam" id="PF02163"/>
    </source>
</evidence>
<keyword evidence="5 11" id="KW-0812">Transmembrane</keyword>
<dbReference type="InterPro" id="IPR008915">
    <property type="entry name" value="Peptidase_M50"/>
</dbReference>
<keyword evidence="14" id="KW-1185">Reference proteome</keyword>
<dbReference type="STRING" id="380244.SAMN05216298_1111"/>
<comment type="subcellular location">
    <subcellularLocation>
        <location evidence="2">Membrane</location>
        <topology evidence="2">Multi-pass membrane protein</topology>
    </subcellularLocation>
</comment>
<dbReference type="RefSeq" id="WP_091044034.1">
    <property type="nucleotide sequence ID" value="NZ_FNGF01000001.1"/>
</dbReference>
<dbReference type="EMBL" id="FNGF01000001">
    <property type="protein sequence ID" value="SDK67586.1"/>
    <property type="molecule type" value="Genomic_DNA"/>
</dbReference>
<feature type="domain" description="Peptidase M50" evidence="12">
    <location>
        <begin position="11"/>
        <end position="373"/>
    </location>
</feature>